<dbReference type="EMBL" id="SKCS01000197">
    <property type="protein sequence ID" value="TNN13228.1"/>
    <property type="molecule type" value="Genomic_DNA"/>
</dbReference>
<gene>
    <name evidence="1" type="ORF">EWB00_003054</name>
</gene>
<sequence length="130" mass="14971">MIDYISDSNSNGSLHDSPDDHEFNPMIHVTQNPSKFGVFYHYDALLLNNEEVVLTGLLATLKCIDFCFILKDNLSYMDKPLYVIPYHIYLQSNLDRLEKLHSKANLFRLTDSSSSIDQKNVIEDLCNILK</sequence>
<organism evidence="1 2">
    <name type="scientific">Schistosoma japonicum</name>
    <name type="common">Blood fluke</name>
    <dbReference type="NCBI Taxonomy" id="6182"/>
    <lineage>
        <taxon>Eukaryota</taxon>
        <taxon>Metazoa</taxon>
        <taxon>Spiralia</taxon>
        <taxon>Lophotrochozoa</taxon>
        <taxon>Platyhelminthes</taxon>
        <taxon>Trematoda</taxon>
        <taxon>Digenea</taxon>
        <taxon>Strigeidida</taxon>
        <taxon>Schistosomatoidea</taxon>
        <taxon>Schistosomatidae</taxon>
        <taxon>Schistosoma</taxon>
    </lineage>
</organism>
<accession>A0A4Z2DA00</accession>
<dbReference type="AlphaFoldDB" id="A0A4Z2DA00"/>
<keyword evidence="2" id="KW-1185">Reference proteome</keyword>
<evidence type="ECO:0000313" key="2">
    <source>
        <dbReference type="Proteomes" id="UP000311919"/>
    </source>
</evidence>
<dbReference type="OrthoDB" id="79871at2759"/>
<protein>
    <submittedName>
        <fullName evidence="1">RUN and FYVE domain-containing protein</fullName>
    </submittedName>
</protein>
<evidence type="ECO:0000313" key="1">
    <source>
        <dbReference type="EMBL" id="TNN13228.1"/>
    </source>
</evidence>
<proteinExistence type="predicted"/>
<reference evidence="1 2" key="1">
    <citation type="submission" date="2019-03" db="EMBL/GenBank/DDBJ databases">
        <title>An improved genome assembly of the fluke Schistosoma japonicum.</title>
        <authorList>
            <person name="Hu W."/>
            <person name="Luo F."/>
            <person name="Yin M."/>
            <person name="Mo X."/>
            <person name="Sun C."/>
            <person name="Wu Q."/>
            <person name="Zhu B."/>
            <person name="Xiang M."/>
            <person name="Wang J."/>
            <person name="Wang Y."/>
            <person name="Zhang T."/>
            <person name="Xu B."/>
            <person name="Zheng H."/>
            <person name="Feng Z."/>
        </authorList>
    </citation>
    <scope>NUCLEOTIDE SEQUENCE [LARGE SCALE GENOMIC DNA]</scope>
    <source>
        <strain evidence="1">HuSjv2</strain>
        <tissue evidence="1">Worms</tissue>
    </source>
</reference>
<name>A0A4Z2DA00_SCHJA</name>
<dbReference type="Proteomes" id="UP000311919">
    <property type="component" value="Unassembled WGS sequence"/>
</dbReference>
<comment type="caution">
    <text evidence="1">The sequence shown here is derived from an EMBL/GenBank/DDBJ whole genome shotgun (WGS) entry which is preliminary data.</text>
</comment>
<dbReference type="STRING" id="6182.A0A4Z2DA00"/>